<dbReference type="SUPFAM" id="SSF56935">
    <property type="entry name" value="Porins"/>
    <property type="match status" value="1"/>
</dbReference>
<keyword evidence="3" id="KW-0998">Cell outer membrane</keyword>
<comment type="subcellular location">
    <subcellularLocation>
        <location evidence="1">Cell outer membrane</location>
    </subcellularLocation>
</comment>
<protein>
    <submittedName>
        <fullName evidence="6">TonB-dependent receptor</fullName>
    </submittedName>
</protein>
<dbReference type="Gene3D" id="2.170.130.10">
    <property type="entry name" value="TonB-dependent receptor, plug domain"/>
    <property type="match status" value="1"/>
</dbReference>
<proteinExistence type="predicted"/>
<dbReference type="Gene3D" id="2.60.40.1120">
    <property type="entry name" value="Carboxypeptidase-like, regulatory domain"/>
    <property type="match status" value="1"/>
</dbReference>
<feature type="domain" description="TonB-dependent transporter Oar-like beta-barrel" evidence="5">
    <location>
        <begin position="246"/>
        <end position="312"/>
    </location>
</feature>
<evidence type="ECO:0000259" key="5">
    <source>
        <dbReference type="Pfam" id="PF25183"/>
    </source>
</evidence>
<evidence type="ECO:0000313" key="6">
    <source>
        <dbReference type="EMBL" id="MCT2557482.1"/>
    </source>
</evidence>
<keyword evidence="7" id="KW-1185">Reference proteome</keyword>
<keyword evidence="4" id="KW-0732">Signal</keyword>
<dbReference type="SUPFAM" id="SSF49464">
    <property type="entry name" value="Carboxypeptidase regulatory domain-like"/>
    <property type="match status" value="1"/>
</dbReference>
<evidence type="ECO:0000256" key="3">
    <source>
        <dbReference type="ARBA" id="ARBA00023237"/>
    </source>
</evidence>
<name>A0A9X2VYE7_9SPHN</name>
<dbReference type="Pfam" id="PF13620">
    <property type="entry name" value="CarboxypepD_reg"/>
    <property type="match status" value="1"/>
</dbReference>
<reference evidence="6" key="1">
    <citation type="submission" date="2022-09" db="EMBL/GenBank/DDBJ databases">
        <title>The genome sequence of Tsuneonella sp. YG55.</title>
        <authorList>
            <person name="Liu Y."/>
        </authorList>
    </citation>
    <scope>NUCLEOTIDE SEQUENCE</scope>
    <source>
        <strain evidence="6">YG55</strain>
    </source>
</reference>
<feature type="chain" id="PRO_5040852759" evidence="4">
    <location>
        <begin position="27"/>
        <end position="1151"/>
    </location>
</feature>
<feature type="domain" description="TonB-dependent transporter Oar-like beta-barrel" evidence="5">
    <location>
        <begin position="358"/>
        <end position="1059"/>
    </location>
</feature>
<dbReference type="AlphaFoldDB" id="A0A9X2VYE7"/>
<gene>
    <name evidence="6" type="ORF">N0B51_00660</name>
</gene>
<dbReference type="RefSeq" id="WP_259960261.1">
    <property type="nucleotide sequence ID" value="NZ_JAOAMV010000001.1"/>
</dbReference>
<comment type="caution">
    <text evidence="6">The sequence shown here is derived from an EMBL/GenBank/DDBJ whole genome shotgun (WGS) entry which is preliminary data.</text>
</comment>
<dbReference type="InterPro" id="IPR057601">
    <property type="entry name" value="Oar-like_b-barrel"/>
</dbReference>
<evidence type="ECO:0000256" key="1">
    <source>
        <dbReference type="ARBA" id="ARBA00004442"/>
    </source>
</evidence>
<keyword evidence="2" id="KW-0472">Membrane</keyword>
<dbReference type="InterPro" id="IPR008969">
    <property type="entry name" value="CarboxyPept-like_regulatory"/>
</dbReference>
<dbReference type="Gene3D" id="2.40.170.20">
    <property type="entry name" value="TonB-dependent receptor, beta-barrel domain"/>
    <property type="match status" value="1"/>
</dbReference>
<dbReference type="InterPro" id="IPR037066">
    <property type="entry name" value="Plug_dom_sf"/>
</dbReference>
<accession>A0A9X2VYE7</accession>
<feature type="signal peptide" evidence="4">
    <location>
        <begin position="1"/>
        <end position="26"/>
    </location>
</feature>
<dbReference type="GO" id="GO:0009279">
    <property type="term" value="C:cell outer membrane"/>
    <property type="evidence" value="ECO:0007669"/>
    <property type="project" value="UniProtKB-SubCell"/>
</dbReference>
<evidence type="ECO:0000256" key="4">
    <source>
        <dbReference type="SAM" id="SignalP"/>
    </source>
</evidence>
<dbReference type="Pfam" id="PF25183">
    <property type="entry name" value="OMP_b-brl_4"/>
    <property type="match status" value="2"/>
</dbReference>
<dbReference type="InterPro" id="IPR036942">
    <property type="entry name" value="Beta-barrel_TonB_sf"/>
</dbReference>
<dbReference type="EMBL" id="JAOAMV010000001">
    <property type="protein sequence ID" value="MCT2557482.1"/>
    <property type="molecule type" value="Genomic_DNA"/>
</dbReference>
<sequence length="1151" mass="123930">MKLKYLLAASAVSLSAAAILPAPVMAQQITSGIQGTVSDASGNAIGGSTVVVTDTRTGASRTIVTGSDGAFRVDSLVTGGPYTVTATAPGREGQTVEDVFINLQGNTNLAFALEESDAGQTIVVTGSRVQLSQRAIGPGQSFGTDTIEAFPSISRDVRDIIRIDPRVSLDRSNEVDRVSCLGGNDRSNAFTVDGIAQSDLFGLNGTPFASRNSLPLPYDAVRETSVEFAPFDVQYGQFTGCAINVVTKSGTNALHGSAFFTYASDSLQGDTAAGVDFSASPYKEYRWGATLGGPIIKDRLFFFAGYEETDLSDSFEFGPAGNGYPNELKYVTNADFDRFSQILSSTYGFDTGGLPKNLAESSTRYFGRIDAYLTDGQRLEATYQRLEEINVEEDDFSQSGNVYTGINSFEAEGTESDYYSLRLYSDWSDTFSTELRASRAVVQDIQGPVGGGEAQDANPMPRFVVGVTNNGENGSLVAGPGFSRTSNDLKTTVTQLKALGRISEGAHTITLGGEFNELKVFNLFAQNSTGTLTFNNLNDFANGILSGGSNTFPSADQIVAGQSAGAYGNFTASGDINDAAARWKRITWSAYLQDEWAATDQLDIVGGVRIDWLSGDAPTANPNFFARYGHTNAISFGKIDPVILPRFGMTYNLYNDGFFSDTQVKAGVGRFTGGDPAVYFSNAFSNNGFVTGFGQTGVTASSSAGRIACFPTSGPRATVVSGGTFTGIPQCVLTNAATQSARGLADTQSTDPNFKMPTVWRANFGVATTFGAPSGFFSDWRLAADFIWSKFQNPIDFVDLSQVVNPALGAMGYTIDGRPIYRAIDPTATGCSAQLQNQGGSPPTYTNVTPACFSTSRDDEIQLTNGKSYESKIASVILSKNWRRGLFTDGGRVNFNLGYAYTDSKNNRNNNSSTATSSYDIVAAYDRQSVDVARSEYSSRHNLTMGLNVREQFFGDNDTSFGFVFVARSGRPFSVVWDNAPSEVLNDSASGDFNALFYVPTGPSDSNVVISDAAFASALDSFISNNKCIAKYRGQVLPRNSCENSWFYDLDLRFSQEIPGPMSAFGLKKDKVKLFLDFDNFLNFLDSDRNVFKRYSYTEALVRADIQSGTGKYVYTPINAQYQNGAVNFRDPLVQGSSSLWKIQLGVSYDF</sequence>
<dbReference type="Proteomes" id="UP001142648">
    <property type="component" value="Unassembled WGS sequence"/>
</dbReference>
<evidence type="ECO:0000313" key="7">
    <source>
        <dbReference type="Proteomes" id="UP001142648"/>
    </source>
</evidence>
<organism evidence="6 7">
    <name type="scientific">Tsuneonella litorea</name>
    <dbReference type="NCBI Taxonomy" id="2976475"/>
    <lineage>
        <taxon>Bacteria</taxon>
        <taxon>Pseudomonadati</taxon>
        <taxon>Pseudomonadota</taxon>
        <taxon>Alphaproteobacteria</taxon>
        <taxon>Sphingomonadales</taxon>
        <taxon>Erythrobacteraceae</taxon>
        <taxon>Tsuneonella</taxon>
    </lineage>
</organism>
<keyword evidence="6" id="KW-0675">Receptor</keyword>
<evidence type="ECO:0000256" key="2">
    <source>
        <dbReference type="ARBA" id="ARBA00023136"/>
    </source>
</evidence>